<dbReference type="Gene3D" id="2.30.30.490">
    <property type="match status" value="1"/>
</dbReference>
<organism evidence="2 3">
    <name type="scientific">Trametes coccinea (strain BRFM310)</name>
    <name type="common">Pycnoporus coccineus</name>
    <dbReference type="NCBI Taxonomy" id="1353009"/>
    <lineage>
        <taxon>Eukaryota</taxon>
        <taxon>Fungi</taxon>
        <taxon>Dikarya</taxon>
        <taxon>Basidiomycota</taxon>
        <taxon>Agaricomycotina</taxon>
        <taxon>Agaricomycetes</taxon>
        <taxon>Polyporales</taxon>
        <taxon>Polyporaceae</taxon>
        <taxon>Trametes</taxon>
    </lineage>
</organism>
<dbReference type="PROSITE" id="PS51038">
    <property type="entry name" value="BAH"/>
    <property type="match status" value="1"/>
</dbReference>
<keyword evidence="3" id="KW-1185">Reference proteome</keyword>
<dbReference type="Proteomes" id="UP000193067">
    <property type="component" value="Unassembled WGS sequence"/>
</dbReference>
<evidence type="ECO:0000313" key="2">
    <source>
        <dbReference type="EMBL" id="OSD00964.1"/>
    </source>
</evidence>
<evidence type="ECO:0000259" key="1">
    <source>
        <dbReference type="PROSITE" id="PS51038"/>
    </source>
</evidence>
<dbReference type="EMBL" id="KZ084114">
    <property type="protein sequence ID" value="OSD00964.1"/>
    <property type="molecule type" value="Genomic_DNA"/>
</dbReference>
<dbReference type="InterPro" id="IPR043151">
    <property type="entry name" value="BAH_sf"/>
</dbReference>
<dbReference type="InterPro" id="IPR001025">
    <property type="entry name" value="BAH_dom"/>
</dbReference>
<dbReference type="GO" id="GO:0003682">
    <property type="term" value="F:chromatin binding"/>
    <property type="evidence" value="ECO:0007669"/>
    <property type="project" value="InterPro"/>
</dbReference>
<dbReference type="AlphaFoldDB" id="A0A1Y2IJZ0"/>
<accession>A0A1Y2IJZ0</accession>
<reference evidence="2 3" key="1">
    <citation type="journal article" date="2015" name="Biotechnol. Biofuels">
        <title>Enhanced degradation of softwood versus hardwood by the white-rot fungus Pycnoporus coccineus.</title>
        <authorList>
            <person name="Couturier M."/>
            <person name="Navarro D."/>
            <person name="Chevret D."/>
            <person name="Henrissat B."/>
            <person name="Piumi F."/>
            <person name="Ruiz-Duenas F.J."/>
            <person name="Martinez A.T."/>
            <person name="Grigoriev I.V."/>
            <person name="Riley R."/>
            <person name="Lipzen A."/>
            <person name="Berrin J.G."/>
            <person name="Master E.R."/>
            <person name="Rosso M.N."/>
        </authorList>
    </citation>
    <scope>NUCLEOTIDE SEQUENCE [LARGE SCALE GENOMIC DNA]</scope>
    <source>
        <strain evidence="2 3">BRFM310</strain>
    </source>
</reference>
<dbReference type="CDD" id="cd04370">
    <property type="entry name" value="BAH"/>
    <property type="match status" value="1"/>
</dbReference>
<evidence type="ECO:0000313" key="3">
    <source>
        <dbReference type="Proteomes" id="UP000193067"/>
    </source>
</evidence>
<sequence length="464" mass="52694">MSSRKPRRRRASLTMHKKAYRRYHQTTEEDVAFSQMRPARAFDVEVLLMDPAIHGGYTYRRVVFKKGDDVVLNSSFDDTEDVWIGRISQIRCNDRQEVMVKVYWYWSRNDVAKEIKSFRTSQCAPYERVLSDHYDYISPYAFQAVVVVHEYDERSLDPPMLSPCDLFVRTQFMHRKKAFKPPLGAETCICQVAYNPFPSSTALVSSEGMDIDSAHDSLSENRDVMHFCPSLNCRKWYHTSCLLASHNLDSLPAQTRGLRLLAVTPDEETLFATFEYFYEQESAEDMSNTDQISLQDALVMLDRSPEIVAHLPPSLLTIAQLPIIRSAGAPHGFAIGNVADVVLARRLVYDAVQNSGDPACTNKFLEILARTKAFYPAPFTPPASDDPTDAAFWASLQTAISPHHLESEQEFAARVALVGEELEGLGLLATPYAPYWERREQEYRQLEALFTGPSFVCPQCRGCI</sequence>
<protein>
    <recommendedName>
        <fullName evidence="1">BAH domain-containing protein</fullName>
    </recommendedName>
</protein>
<dbReference type="OrthoDB" id="10259622at2759"/>
<dbReference type="STRING" id="1353009.A0A1Y2IJZ0"/>
<name>A0A1Y2IJZ0_TRAC3</name>
<feature type="domain" description="BAH" evidence="1">
    <location>
        <begin position="62"/>
        <end position="183"/>
    </location>
</feature>
<proteinExistence type="predicted"/>
<dbReference type="PANTHER" id="PTHR46364">
    <property type="entry name" value="OS08G0421900 PROTEIN"/>
    <property type="match status" value="1"/>
</dbReference>
<gene>
    <name evidence="2" type="ORF">PYCCODRAFT_1452979</name>
</gene>